<dbReference type="PANTHER" id="PTHR30146">
    <property type="entry name" value="LACI-RELATED TRANSCRIPTIONAL REPRESSOR"/>
    <property type="match status" value="1"/>
</dbReference>
<dbReference type="GO" id="GO:0003700">
    <property type="term" value="F:DNA-binding transcription factor activity"/>
    <property type="evidence" value="ECO:0007669"/>
    <property type="project" value="TreeGrafter"/>
</dbReference>
<dbReference type="GO" id="GO:0000976">
    <property type="term" value="F:transcription cis-regulatory region binding"/>
    <property type="evidence" value="ECO:0007669"/>
    <property type="project" value="TreeGrafter"/>
</dbReference>
<dbReference type="Pfam" id="PF00356">
    <property type="entry name" value="LacI"/>
    <property type="match status" value="1"/>
</dbReference>
<evidence type="ECO:0000313" key="5">
    <source>
        <dbReference type="EMBL" id="SHK18366.1"/>
    </source>
</evidence>
<dbReference type="EMBL" id="FRAA01000003">
    <property type="protein sequence ID" value="SHK18366.1"/>
    <property type="molecule type" value="Genomic_DNA"/>
</dbReference>
<keyword evidence="2" id="KW-0238">DNA-binding</keyword>
<dbReference type="CDD" id="cd01392">
    <property type="entry name" value="HTH_LacI"/>
    <property type="match status" value="1"/>
</dbReference>
<dbReference type="Gene3D" id="3.40.50.2300">
    <property type="match status" value="2"/>
</dbReference>
<evidence type="ECO:0000259" key="4">
    <source>
        <dbReference type="PROSITE" id="PS50932"/>
    </source>
</evidence>
<dbReference type="Pfam" id="PF13377">
    <property type="entry name" value="Peripla_BP_3"/>
    <property type="match status" value="1"/>
</dbReference>
<dbReference type="Proteomes" id="UP000184474">
    <property type="component" value="Unassembled WGS sequence"/>
</dbReference>
<feature type="domain" description="HTH lacI-type" evidence="4">
    <location>
        <begin position="19"/>
        <end position="73"/>
    </location>
</feature>
<dbReference type="SUPFAM" id="SSF53822">
    <property type="entry name" value="Periplasmic binding protein-like I"/>
    <property type="match status" value="1"/>
</dbReference>
<gene>
    <name evidence="5" type="ORF">SAMN04488028_103285</name>
</gene>
<dbReference type="SMART" id="SM00354">
    <property type="entry name" value="HTH_LACI"/>
    <property type="match status" value="1"/>
</dbReference>
<keyword evidence="3" id="KW-0804">Transcription</keyword>
<dbReference type="SUPFAM" id="SSF47413">
    <property type="entry name" value="lambda repressor-like DNA-binding domains"/>
    <property type="match status" value="1"/>
</dbReference>
<dbReference type="InterPro" id="IPR010982">
    <property type="entry name" value="Lambda_DNA-bd_dom_sf"/>
</dbReference>
<keyword evidence="6" id="KW-1185">Reference proteome</keyword>
<evidence type="ECO:0000256" key="2">
    <source>
        <dbReference type="ARBA" id="ARBA00023125"/>
    </source>
</evidence>
<dbReference type="PANTHER" id="PTHR30146:SF109">
    <property type="entry name" value="HTH-TYPE TRANSCRIPTIONAL REGULATOR GALS"/>
    <property type="match status" value="1"/>
</dbReference>
<evidence type="ECO:0000256" key="3">
    <source>
        <dbReference type="ARBA" id="ARBA00023163"/>
    </source>
</evidence>
<organism evidence="5 6">
    <name type="scientific">Reichenbachiella agariperforans</name>
    <dbReference type="NCBI Taxonomy" id="156994"/>
    <lineage>
        <taxon>Bacteria</taxon>
        <taxon>Pseudomonadati</taxon>
        <taxon>Bacteroidota</taxon>
        <taxon>Cytophagia</taxon>
        <taxon>Cytophagales</taxon>
        <taxon>Reichenbachiellaceae</taxon>
        <taxon>Reichenbachiella</taxon>
    </lineage>
</organism>
<name>A0A1M6QDU0_REIAG</name>
<dbReference type="PROSITE" id="PS50932">
    <property type="entry name" value="HTH_LACI_2"/>
    <property type="match status" value="1"/>
</dbReference>
<dbReference type="STRING" id="156994.SAMN04488028_103285"/>
<dbReference type="InterPro" id="IPR046335">
    <property type="entry name" value="LacI/GalR-like_sensor"/>
</dbReference>
<dbReference type="AlphaFoldDB" id="A0A1M6QDU0"/>
<dbReference type="InterPro" id="IPR000843">
    <property type="entry name" value="HTH_LacI"/>
</dbReference>
<sequence length="352" mass="39283">MYFVLLFYFIFATPMKKKATIHDIARELNINASTVSRALADSPRVKEKTKKLIQEKAAEMGYSRNHLASNLRTQRTHTIGVIVPNISRHFFSTVIGGMEEIVSEQGYNLIICQSHDSAEREAQLVDTLLANQVDGIILSIATEQSDGSHIQRIEASGKPVVFFDRECKTIQGHNVLIDDFSRAYELTDSLIQNGCRHIVHLGGNSEASIYQDRLRGYKDALEKNNIEFQEDWVFKSRLKQLDGQEIAQQLLAKDKMPDAIFSANDVAAIAAMEVLQKAGIRIPEEIKVFGFSGEPISAYTSPALSTVNQNPNLMGQKTAELLLDQINGTQLPVHNTIIPSEIIIRQSSLKTD</sequence>
<accession>A0A1M6QDU0</accession>
<keyword evidence="1" id="KW-0805">Transcription regulation</keyword>
<dbReference type="InterPro" id="IPR028082">
    <property type="entry name" value="Peripla_BP_I"/>
</dbReference>
<dbReference type="CDD" id="cd06267">
    <property type="entry name" value="PBP1_LacI_sugar_binding-like"/>
    <property type="match status" value="1"/>
</dbReference>
<evidence type="ECO:0000256" key="1">
    <source>
        <dbReference type="ARBA" id="ARBA00023015"/>
    </source>
</evidence>
<proteinExistence type="predicted"/>
<dbReference type="Gene3D" id="1.10.260.40">
    <property type="entry name" value="lambda repressor-like DNA-binding domains"/>
    <property type="match status" value="1"/>
</dbReference>
<protein>
    <submittedName>
        <fullName evidence="5">Transcriptional regulator, LacI family</fullName>
    </submittedName>
</protein>
<reference evidence="6" key="1">
    <citation type="submission" date="2016-11" db="EMBL/GenBank/DDBJ databases">
        <authorList>
            <person name="Varghese N."/>
            <person name="Submissions S."/>
        </authorList>
    </citation>
    <scope>NUCLEOTIDE SEQUENCE [LARGE SCALE GENOMIC DNA]</scope>
    <source>
        <strain evidence="6">DSM 26134</strain>
    </source>
</reference>
<evidence type="ECO:0000313" key="6">
    <source>
        <dbReference type="Proteomes" id="UP000184474"/>
    </source>
</evidence>